<evidence type="ECO:0000256" key="7">
    <source>
        <dbReference type="ARBA" id="ARBA00023159"/>
    </source>
</evidence>
<dbReference type="AlphaFoldDB" id="A0A644WKD1"/>
<dbReference type="InterPro" id="IPR051271">
    <property type="entry name" value="2C-system_Tx_regulators"/>
</dbReference>
<comment type="subcellular location">
    <subcellularLocation>
        <location evidence="1">Cytoplasm</location>
    </subcellularLocation>
</comment>
<dbReference type="Pfam" id="PF00072">
    <property type="entry name" value="Response_reg"/>
    <property type="match status" value="1"/>
</dbReference>
<dbReference type="PANTHER" id="PTHR45526">
    <property type="entry name" value="TRANSCRIPTIONAL REGULATORY PROTEIN DPIA"/>
    <property type="match status" value="1"/>
</dbReference>
<dbReference type="EMBL" id="VSSQ01000904">
    <property type="protein sequence ID" value="MPM02873.1"/>
    <property type="molecule type" value="Genomic_DNA"/>
</dbReference>
<evidence type="ECO:0000256" key="3">
    <source>
        <dbReference type="ARBA" id="ARBA00022553"/>
    </source>
</evidence>
<feature type="domain" description="Response regulatory" evidence="9">
    <location>
        <begin position="1"/>
        <end position="108"/>
    </location>
</feature>
<dbReference type="PANTHER" id="PTHR45526:SF1">
    <property type="entry name" value="TRANSCRIPTIONAL REGULATORY PROTEIN DCUR-RELATED"/>
    <property type="match status" value="1"/>
</dbReference>
<protein>
    <submittedName>
        <fullName evidence="10">Transcriptional regulatory protein DcuR</fullName>
    </submittedName>
</protein>
<dbReference type="SMART" id="SM00448">
    <property type="entry name" value="REC"/>
    <property type="match status" value="1"/>
</dbReference>
<dbReference type="InterPro" id="IPR011006">
    <property type="entry name" value="CheY-like_superfamily"/>
</dbReference>
<reference evidence="10" key="1">
    <citation type="submission" date="2019-08" db="EMBL/GenBank/DDBJ databases">
        <authorList>
            <person name="Kucharzyk K."/>
            <person name="Murdoch R.W."/>
            <person name="Higgins S."/>
            <person name="Loffler F."/>
        </authorList>
    </citation>
    <scope>NUCLEOTIDE SEQUENCE</scope>
</reference>
<dbReference type="InterPro" id="IPR024187">
    <property type="entry name" value="Sig_transdc_resp-reg_cit/mal"/>
</dbReference>
<evidence type="ECO:0000256" key="1">
    <source>
        <dbReference type="ARBA" id="ARBA00004496"/>
    </source>
</evidence>
<evidence type="ECO:0000313" key="10">
    <source>
        <dbReference type="EMBL" id="MPM02873.1"/>
    </source>
</evidence>
<dbReference type="PIRSF" id="PIRSF006171">
    <property type="entry name" value="RR_citrat_malat"/>
    <property type="match status" value="1"/>
</dbReference>
<keyword evidence="3" id="KW-0597">Phosphoprotein</keyword>
<evidence type="ECO:0000256" key="5">
    <source>
        <dbReference type="ARBA" id="ARBA00023015"/>
    </source>
</evidence>
<evidence type="ECO:0000256" key="6">
    <source>
        <dbReference type="ARBA" id="ARBA00023125"/>
    </source>
</evidence>
<dbReference type="PROSITE" id="PS50110">
    <property type="entry name" value="RESPONSE_REGULATORY"/>
    <property type="match status" value="1"/>
</dbReference>
<dbReference type="Gene3D" id="3.40.50.2300">
    <property type="match status" value="1"/>
</dbReference>
<gene>
    <name evidence="10" type="primary">dcuR_5</name>
    <name evidence="10" type="ORF">SDC9_49128</name>
</gene>
<comment type="caution">
    <text evidence="10">The sequence shown here is derived from an EMBL/GenBank/DDBJ whole genome shotgun (WGS) entry which is preliminary data.</text>
</comment>
<dbReference type="GO" id="GO:0005737">
    <property type="term" value="C:cytoplasm"/>
    <property type="evidence" value="ECO:0007669"/>
    <property type="project" value="UniProtKB-SubCell"/>
</dbReference>
<keyword evidence="7" id="KW-0010">Activator</keyword>
<keyword evidence="4" id="KW-0902">Two-component regulatory system</keyword>
<keyword evidence="8" id="KW-0804">Transcription</keyword>
<keyword evidence="5" id="KW-0805">Transcription regulation</keyword>
<dbReference type="GO" id="GO:0000156">
    <property type="term" value="F:phosphorelay response regulator activity"/>
    <property type="evidence" value="ECO:0007669"/>
    <property type="project" value="TreeGrafter"/>
</dbReference>
<evidence type="ECO:0000256" key="4">
    <source>
        <dbReference type="ARBA" id="ARBA00023012"/>
    </source>
</evidence>
<dbReference type="GO" id="GO:0003677">
    <property type="term" value="F:DNA binding"/>
    <property type="evidence" value="ECO:0007669"/>
    <property type="project" value="UniProtKB-KW"/>
</dbReference>
<accession>A0A644WKD1</accession>
<name>A0A644WKD1_9ZZZZ</name>
<evidence type="ECO:0000256" key="8">
    <source>
        <dbReference type="ARBA" id="ARBA00023163"/>
    </source>
</evidence>
<keyword evidence="6" id="KW-0238">DNA-binding</keyword>
<sequence>MVADLNRQFTESCEGFQVVKIAHTGMEALEFISSTPIDLVVLDIFLPDIRGTEVLKDIRKSGYPADILLITAAHNADTVEETVRLGVFDYIIKPFDVARYKESLANYRHYRESLESGQDIDQRHVDVVVARAHKKNISPDTLPKGINATTMDLIRQALLPLRGEISIDDVCAAVPLSRITAYRYLEYLAQEGFLKKNQRYQRVGRPTTVYVREPG</sequence>
<keyword evidence="2" id="KW-0963">Cytoplasm</keyword>
<dbReference type="InterPro" id="IPR001789">
    <property type="entry name" value="Sig_transdc_resp-reg_receiver"/>
</dbReference>
<dbReference type="SUPFAM" id="SSF52172">
    <property type="entry name" value="CheY-like"/>
    <property type="match status" value="1"/>
</dbReference>
<dbReference type="GO" id="GO:0003700">
    <property type="term" value="F:DNA-binding transcription factor activity"/>
    <property type="evidence" value="ECO:0007669"/>
    <property type="project" value="InterPro"/>
</dbReference>
<proteinExistence type="predicted"/>
<evidence type="ECO:0000259" key="9">
    <source>
        <dbReference type="PROSITE" id="PS50110"/>
    </source>
</evidence>
<evidence type="ECO:0000256" key="2">
    <source>
        <dbReference type="ARBA" id="ARBA00022490"/>
    </source>
</evidence>
<organism evidence="10">
    <name type="scientific">bioreactor metagenome</name>
    <dbReference type="NCBI Taxonomy" id="1076179"/>
    <lineage>
        <taxon>unclassified sequences</taxon>
        <taxon>metagenomes</taxon>
        <taxon>ecological metagenomes</taxon>
    </lineage>
</organism>